<evidence type="ECO:0000313" key="2">
    <source>
        <dbReference type="Proteomes" id="UP000317519"/>
    </source>
</evidence>
<organism evidence="1 2">
    <name type="scientific">Flavobacterium tiangeerense</name>
    <dbReference type="NCBI Taxonomy" id="459471"/>
    <lineage>
        <taxon>Bacteria</taxon>
        <taxon>Pseudomonadati</taxon>
        <taxon>Bacteroidota</taxon>
        <taxon>Flavobacteriia</taxon>
        <taxon>Flavobacteriales</taxon>
        <taxon>Flavobacteriaceae</taxon>
        <taxon>Flavobacterium</taxon>
    </lineage>
</organism>
<proteinExistence type="predicted"/>
<evidence type="ECO:0008006" key="3">
    <source>
        <dbReference type="Google" id="ProtNLM"/>
    </source>
</evidence>
<reference evidence="1 2" key="1">
    <citation type="journal article" date="2015" name="Stand. Genomic Sci.">
        <title>Genomic Encyclopedia of Bacterial and Archaeal Type Strains, Phase III: the genomes of soil and plant-associated and newly described type strains.</title>
        <authorList>
            <person name="Whitman W.B."/>
            <person name="Woyke T."/>
            <person name="Klenk H.P."/>
            <person name="Zhou Y."/>
            <person name="Lilburn T.G."/>
            <person name="Beck B.J."/>
            <person name="De Vos P."/>
            <person name="Vandamme P."/>
            <person name="Eisen J.A."/>
            <person name="Garrity G."/>
            <person name="Hugenholtz P."/>
            <person name="Kyrpides N.C."/>
        </authorList>
    </citation>
    <scope>NUCLEOTIDE SEQUENCE [LARGE SCALE GENOMIC DNA]</scope>
    <source>
        <strain evidence="1 2">CGMCC 1.6847</strain>
    </source>
</reference>
<keyword evidence="2" id="KW-1185">Reference proteome</keyword>
<evidence type="ECO:0000313" key="1">
    <source>
        <dbReference type="EMBL" id="TWI03320.1"/>
    </source>
</evidence>
<dbReference type="EMBL" id="VLKO01000001">
    <property type="protein sequence ID" value="TWI03320.1"/>
    <property type="molecule type" value="Genomic_DNA"/>
</dbReference>
<sequence>MILFLKKLFQTKKKSPQMSTSILQSILQKSKDNKEIIAIWQYNSDKGSLVGYITEINEEYIGFRHYTRFGKPDGIIFIKVENIKNVDFNDDYIKVMECLIQYSDIIDKPSNFAIHLNQSENWQFSAILQLYNNQDQMASFEINGNEFFTGFVKDLSDQDFILNCVAKNGEDLGTSLFKIEDVTEVRVNDIDDRRRLLLYNWRKATL</sequence>
<protein>
    <recommendedName>
        <fullName evidence="3">Ribosome maturation factor RimM</fullName>
    </recommendedName>
</protein>
<comment type="caution">
    <text evidence="1">The sequence shown here is derived from an EMBL/GenBank/DDBJ whole genome shotgun (WGS) entry which is preliminary data.</text>
</comment>
<gene>
    <name evidence="1" type="ORF">IQ05_00257</name>
</gene>
<name>A0ABY3FNE1_9FLAO</name>
<dbReference type="Proteomes" id="UP000317519">
    <property type="component" value="Unassembled WGS sequence"/>
</dbReference>
<accession>A0ABY3FNE1</accession>